<reference evidence="7" key="1">
    <citation type="submission" date="2023-01" db="EMBL/GenBank/DDBJ databases">
        <title>Metagenome sequencing of chrysophaentin producing Chrysophaeum taylorii.</title>
        <authorList>
            <person name="Davison J."/>
            <person name="Bewley C."/>
        </authorList>
    </citation>
    <scope>NUCLEOTIDE SEQUENCE</scope>
    <source>
        <strain evidence="7">NIES-1699</strain>
    </source>
</reference>
<feature type="repeat" description="RCC1" evidence="5">
    <location>
        <begin position="398"/>
        <end position="454"/>
    </location>
</feature>
<feature type="repeat" description="RCC1" evidence="5">
    <location>
        <begin position="347"/>
        <end position="397"/>
    </location>
</feature>
<feature type="repeat" description="RCC1" evidence="5">
    <location>
        <begin position="300"/>
        <end position="346"/>
    </location>
</feature>
<comment type="caution">
    <text evidence="7">The sequence shown here is derived from an EMBL/GenBank/DDBJ whole genome shotgun (WGS) entry which is preliminary data.</text>
</comment>
<evidence type="ECO:0000256" key="3">
    <source>
        <dbReference type="ARBA" id="ARBA00022786"/>
    </source>
</evidence>
<dbReference type="PANTHER" id="PTHR45622">
    <property type="entry name" value="UBIQUITIN-PROTEIN LIGASE E3A-RELATED"/>
    <property type="match status" value="1"/>
</dbReference>
<dbReference type="Gene3D" id="3.30.2160.10">
    <property type="entry name" value="Hect, E3 ligase catalytic domain"/>
    <property type="match status" value="1"/>
</dbReference>
<evidence type="ECO:0000256" key="5">
    <source>
        <dbReference type="PROSITE-ProRule" id="PRU00235"/>
    </source>
</evidence>
<keyword evidence="1" id="KW-0808">Transferase</keyword>
<evidence type="ECO:0000259" key="6">
    <source>
        <dbReference type="PROSITE" id="PS50237"/>
    </source>
</evidence>
<sequence>MEREEGQELRAQAAFARSAQEEEMARVERTLSSEGRMLLAEDGLAASRLASIRSSLDGRVDPRSERARLALERGMPLERAASSPRVFGEAIVRRNSLDVLPSAEAMDLASLSRSFSLKKEESTVVVVGTTSLEDLDEPAAEVAATRGAASSVYSWGRNRLMHGPGEAALRSIERFDARRVRACATSGWHALCADDEGNLFGAGANASGEAGEGGADVVKPQRVEALPVGVRVALVACGVSFSVCVTFSGQVLAWGANDVGQLGDPSKPATRAPTIVRGVPRRVAGIGAGDAFVVARTEISEVYVWGAADACCADDASAPKRLDHLAGVPVASVVAGAAHAIAVSASGAAYAWGRNQYGQCGVEEAGDLVRVPRRVEVSGEVSMAAAGRAHSLFAVESRRVYGLGRDRAGQISGSPAGVVRPPGVRLPIPAEKDEDAAVVAVAAGDSHSLVATTEGVWAVGSNRAGALGCDDEAATVSRLPLAPQIVSLDAAGDCSVAVVAVEEEEEEESSKKFGRREDSFLVFRRPLSRDEVLDDEAGLGRTIATFRAPGLLSASFLRRDHSDLLGLDLAALEAFLAPLESSLISSKDEVAKAVRAGADSLSRAAEANTEEAARTMLVYLRTAAALDADERRSGWAAARAAVELLLATSDECRAAFLAAIVAPDREDLRETLRKPLKALVKVAAMRAAIEGALPSGDGVDLRAATALVDDLDAAASSRSSSSSSSSPREEESLRSSLLVPANLARRAMRSKEVFQGASVRDAFDAAFRGAMALDLLRSASWHRVPRSELSEGYRVPEVDALGVIVPRRVSVSSSPGAAIGIAPSAGALLIDFMRWRDSGAPRGGRDKKKEDKSSPTWWCFASFPFLLAPETKRELCAVEARRRQGAAGARAQQMLAARGAAAFAFGGFPLAGSLSGHAAALPYLVLEVPRAHLFQTTLDLLSGLPDSEFSKELKVVFQGEEGVDEGGVKKEFFALLVPQLFDPVVGMFVELDTLFFNPLCDWYDVEYELAGILVGLAAYNQVVLDVRLPRVAYKKLLAYLEDDDDRTYSATLDDLAEIDRDLAEGLRKLLEFTPAKDVEDVFCRSFVVDDGDGAILDLVPGGSEIAVTGDNRQRFVSSLLEFRLETSVDTQFQKFAKGFGRVMRTAMLPRIVEPEELALMVQGDPELDFEALERAAYYEGFDANHPLVREFWNLLHHLDPLDKKKFLMFTTGSKSAPMGGLAALRPPAHTPFKIQRAGPDSDRLPTASVCFNTLLLPDYDPPSKLGPRLKLAITETEGFGLK</sequence>
<evidence type="ECO:0000256" key="1">
    <source>
        <dbReference type="ARBA" id="ARBA00022679"/>
    </source>
</evidence>
<dbReference type="InterPro" id="IPR051709">
    <property type="entry name" value="Ub-ligase/GTPase-reg"/>
</dbReference>
<evidence type="ECO:0000256" key="2">
    <source>
        <dbReference type="ARBA" id="ARBA00022737"/>
    </source>
</evidence>
<keyword evidence="8" id="KW-1185">Reference proteome</keyword>
<dbReference type="InterPro" id="IPR035983">
    <property type="entry name" value="Hect_E3_ubiquitin_ligase"/>
</dbReference>
<dbReference type="Gene3D" id="2.130.10.30">
    <property type="entry name" value="Regulator of chromosome condensation 1/beta-lactamase-inhibitor protein II"/>
    <property type="match status" value="2"/>
</dbReference>
<protein>
    <recommendedName>
        <fullName evidence="6">HECT domain-containing protein</fullName>
    </recommendedName>
</protein>
<accession>A0AAD7XHJ2</accession>
<feature type="repeat" description="RCC1" evidence="5">
    <location>
        <begin position="249"/>
        <end position="299"/>
    </location>
</feature>
<gene>
    <name evidence="7" type="ORF">CTAYLR_003046</name>
</gene>
<dbReference type="SUPFAM" id="SSF56204">
    <property type="entry name" value="Hect, E3 ligase catalytic domain"/>
    <property type="match status" value="1"/>
</dbReference>
<dbReference type="CDD" id="cd00078">
    <property type="entry name" value="HECTc"/>
    <property type="match status" value="1"/>
</dbReference>
<dbReference type="SUPFAM" id="SSF50985">
    <property type="entry name" value="RCC1/BLIP-II"/>
    <property type="match status" value="1"/>
</dbReference>
<dbReference type="GO" id="GO:0004842">
    <property type="term" value="F:ubiquitin-protein transferase activity"/>
    <property type="evidence" value="ECO:0007669"/>
    <property type="project" value="InterPro"/>
</dbReference>
<dbReference type="PANTHER" id="PTHR45622:SF60">
    <property type="entry name" value="UBIQUITIN-PROTEIN LIGASE E3A"/>
    <property type="match status" value="1"/>
</dbReference>
<dbReference type="Gene3D" id="3.90.1750.10">
    <property type="entry name" value="Hect, E3 ligase catalytic domains"/>
    <property type="match status" value="1"/>
</dbReference>
<dbReference type="Pfam" id="PF00632">
    <property type="entry name" value="HECT"/>
    <property type="match status" value="1"/>
</dbReference>
<dbReference type="SMART" id="SM00119">
    <property type="entry name" value="HECTc"/>
    <property type="match status" value="1"/>
</dbReference>
<dbReference type="InterPro" id="IPR000569">
    <property type="entry name" value="HECT_dom"/>
</dbReference>
<feature type="repeat" description="RCC1" evidence="5">
    <location>
        <begin position="197"/>
        <end position="248"/>
    </location>
</feature>
<keyword evidence="2" id="KW-0677">Repeat</keyword>
<evidence type="ECO:0000256" key="4">
    <source>
        <dbReference type="PROSITE-ProRule" id="PRU00104"/>
    </source>
</evidence>
<dbReference type="EMBL" id="JAQMWT010000667">
    <property type="protein sequence ID" value="KAJ8598621.1"/>
    <property type="molecule type" value="Genomic_DNA"/>
</dbReference>
<dbReference type="Proteomes" id="UP001230188">
    <property type="component" value="Unassembled WGS sequence"/>
</dbReference>
<dbReference type="InterPro" id="IPR009091">
    <property type="entry name" value="RCC1/BLIP-II"/>
</dbReference>
<evidence type="ECO:0000313" key="8">
    <source>
        <dbReference type="Proteomes" id="UP001230188"/>
    </source>
</evidence>
<feature type="active site" description="Glycyl thioester intermediate" evidence="4">
    <location>
        <position position="1250"/>
    </location>
</feature>
<keyword evidence="3 4" id="KW-0833">Ubl conjugation pathway</keyword>
<feature type="domain" description="HECT" evidence="6">
    <location>
        <begin position="945"/>
        <end position="1282"/>
    </location>
</feature>
<dbReference type="InterPro" id="IPR058923">
    <property type="entry name" value="RCC1-like_dom"/>
</dbReference>
<dbReference type="FunFam" id="3.30.2410.10:FF:000003">
    <property type="entry name" value="probable E3 ubiquitin-protein ligase HERC4 isoform X1"/>
    <property type="match status" value="1"/>
</dbReference>
<dbReference type="PROSITE" id="PS50237">
    <property type="entry name" value="HECT"/>
    <property type="match status" value="1"/>
</dbReference>
<organism evidence="7 8">
    <name type="scientific">Chrysophaeum taylorii</name>
    <dbReference type="NCBI Taxonomy" id="2483200"/>
    <lineage>
        <taxon>Eukaryota</taxon>
        <taxon>Sar</taxon>
        <taxon>Stramenopiles</taxon>
        <taxon>Ochrophyta</taxon>
        <taxon>Pelagophyceae</taxon>
        <taxon>Pelagomonadales</taxon>
        <taxon>Pelagomonadaceae</taxon>
        <taxon>Chrysophaeum</taxon>
    </lineage>
</organism>
<name>A0AAD7XHJ2_9STRA</name>
<dbReference type="Gene3D" id="3.30.2410.10">
    <property type="entry name" value="Hect, E3 ligase catalytic domain"/>
    <property type="match status" value="1"/>
</dbReference>
<proteinExistence type="predicted"/>
<dbReference type="InterPro" id="IPR000408">
    <property type="entry name" value="Reg_chr_condens"/>
</dbReference>
<dbReference type="Pfam" id="PF25390">
    <property type="entry name" value="WD40_RLD"/>
    <property type="match status" value="1"/>
</dbReference>
<evidence type="ECO:0000313" key="7">
    <source>
        <dbReference type="EMBL" id="KAJ8598621.1"/>
    </source>
</evidence>
<dbReference type="PROSITE" id="PS50012">
    <property type="entry name" value="RCC1_3"/>
    <property type="match status" value="5"/>
</dbReference>